<dbReference type="Pfam" id="PF01803">
    <property type="entry name" value="LIM_bind"/>
    <property type="match status" value="1"/>
</dbReference>
<dbReference type="RefSeq" id="XP_062791444.1">
    <property type="nucleotide sequence ID" value="XM_062935393.1"/>
</dbReference>
<accession>A0ABZ1CZF1</accession>
<dbReference type="Proteomes" id="UP001329825">
    <property type="component" value="Chromosome 4"/>
</dbReference>
<evidence type="ECO:0000313" key="1">
    <source>
        <dbReference type="EMBL" id="WRT66704.1"/>
    </source>
</evidence>
<dbReference type="EMBL" id="CP141884">
    <property type="protein sequence ID" value="WRT66704.1"/>
    <property type="molecule type" value="Genomic_DNA"/>
</dbReference>
<sequence>MEYLIFSPIPSALPPAHISPVTNGLATQAITRFANGLSGMQVKWLSFVDEHFEQDGRFQLLIGGDVLKCYDILASTLPRFFIILFECDMSTQKLNLFDVSESTDGFAVQSDHVEWQCGDSTWKGILSADLAPSLKLDKLEMIIEIVGEKGLPDSVTRVLETAQYMECVVEVMDVVENNHMDPLEMLKQLM</sequence>
<protein>
    <submittedName>
        <fullName evidence="1">Uncharacterized protein</fullName>
    </submittedName>
</protein>
<reference evidence="1 2" key="1">
    <citation type="submission" date="2024-01" db="EMBL/GenBank/DDBJ databases">
        <title>Comparative genomics of Cryptococcus and Kwoniella reveals pathogenesis evolution and contrasting modes of karyotype evolution via chromosome fusion or intercentromeric recombination.</title>
        <authorList>
            <person name="Coelho M.A."/>
            <person name="David-Palma M."/>
            <person name="Shea T."/>
            <person name="Bowers K."/>
            <person name="McGinley-Smith S."/>
            <person name="Mohammad A.W."/>
            <person name="Gnirke A."/>
            <person name="Yurkov A.M."/>
            <person name="Nowrousian M."/>
            <person name="Sun S."/>
            <person name="Cuomo C.A."/>
            <person name="Heitman J."/>
        </authorList>
    </citation>
    <scope>NUCLEOTIDE SEQUENCE [LARGE SCALE GENOMIC DNA]</scope>
    <source>
        <strain evidence="1">CBS 11374</strain>
    </source>
</reference>
<organism evidence="1 2">
    <name type="scientific">Kwoniella shivajii</name>
    <dbReference type="NCBI Taxonomy" id="564305"/>
    <lineage>
        <taxon>Eukaryota</taxon>
        <taxon>Fungi</taxon>
        <taxon>Dikarya</taxon>
        <taxon>Basidiomycota</taxon>
        <taxon>Agaricomycotina</taxon>
        <taxon>Tremellomycetes</taxon>
        <taxon>Tremellales</taxon>
        <taxon>Cryptococcaceae</taxon>
        <taxon>Kwoniella</taxon>
    </lineage>
</organism>
<gene>
    <name evidence="1" type="ORF">IL334_003665</name>
</gene>
<evidence type="ECO:0000313" key="2">
    <source>
        <dbReference type="Proteomes" id="UP001329825"/>
    </source>
</evidence>
<keyword evidence="2" id="KW-1185">Reference proteome</keyword>
<name>A0ABZ1CZF1_9TREE</name>
<dbReference type="InterPro" id="IPR029005">
    <property type="entry name" value="LIM-bd/SEUSS"/>
</dbReference>
<dbReference type="GeneID" id="87955796"/>
<proteinExistence type="predicted"/>